<evidence type="ECO:0000313" key="2">
    <source>
        <dbReference type="EMBL" id="CAH7672877.1"/>
    </source>
</evidence>
<comment type="caution">
    <text evidence="2">The sequence shown here is derived from an EMBL/GenBank/DDBJ whole genome shotgun (WGS) entry which is preliminary data.</text>
</comment>
<feature type="region of interest" description="Disordered" evidence="1">
    <location>
        <begin position="156"/>
        <end position="247"/>
    </location>
</feature>
<reference evidence="2" key="1">
    <citation type="submission" date="2022-06" db="EMBL/GenBank/DDBJ databases">
        <authorList>
            <consortium name="SYNGENTA / RWTH Aachen University"/>
        </authorList>
    </citation>
    <scope>NUCLEOTIDE SEQUENCE</scope>
</reference>
<dbReference type="EMBL" id="CALTRL010001521">
    <property type="protein sequence ID" value="CAH7672877.1"/>
    <property type="molecule type" value="Genomic_DNA"/>
</dbReference>
<accession>A0AAV0AVG4</accession>
<proteinExistence type="predicted"/>
<feature type="compositionally biased region" description="Low complexity" evidence="1">
    <location>
        <begin position="237"/>
        <end position="247"/>
    </location>
</feature>
<name>A0AAV0AVG4_PHAPC</name>
<dbReference type="AlphaFoldDB" id="A0AAV0AVG4"/>
<feature type="compositionally biased region" description="Basic and acidic residues" evidence="1">
    <location>
        <begin position="225"/>
        <end position="236"/>
    </location>
</feature>
<organism evidence="2 3">
    <name type="scientific">Phakopsora pachyrhizi</name>
    <name type="common">Asian soybean rust disease fungus</name>
    <dbReference type="NCBI Taxonomy" id="170000"/>
    <lineage>
        <taxon>Eukaryota</taxon>
        <taxon>Fungi</taxon>
        <taxon>Dikarya</taxon>
        <taxon>Basidiomycota</taxon>
        <taxon>Pucciniomycotina</taxon>
        <taxon>Pucciniomycetes</taxon>
        <taxon>Pucciniales</taxon>
        <taxon>Phakopsoraceae</taxon>
        <taxon>Phakopsora</taxon>
    </lineage>
</organism>
<protein>
    <submittedName>
        <fullName evidence="2">Uncharacterized protein</fullName>
    </submittedName>
</protein>
<sequence length="247" mass="28715">MLIEDLNAINWREQDSIADDAPIKIDMSNEAMTKVEITMIGSEYSLDASTDENKKMNLNLTEERKGWDQGVELVIKAENQVERGYVLEMDCFEIEFDESCLVVPTTQEEINMVTGLPKKTVFRVHYVPRTLTTKRLAEWLEREGQIEESAMPKSLGLTTRGSCMTDGSMEMRIDDKRTEEQRIQDKEDKGLPKKKEEKRNRARIVELNINNINNNKKKINKKKDSKNNKEKEEKENNNSIKEQLQKQ</sequence>
<gene>
    <name evidence="2" type="ORF">PPACK8108_LOCUS7712</name>
</gene>
<feature type="compositionally biased region" description="Basic residues" evidence="1">
    <location>
        <begin position="215"/>
        <end position="224"/>
    </location>
</feature>
<feature type="compositionally biased region" description="Basic and acidic residues" evidence="1">
    <location>
        <begin position="169"/>
        <end position="199"/>
    </location>
</feature>
<evidence type="ECO:0000256" key="1">
    <source>
        <dbReference type="SAM" id="MobiDB-lite"/>
    </source>
</evidence>
<keyword evidence="3" id="KW-1185">Reference proteome</keyword>
<dbReference type="Proteomes" id="UP001153365">
    <property type="component" value="Unassembled WGS sequence"/>
</dbReference>
<evidence type="ECO:0000313" key="3">
    <source>
        <dbReference type="Proteomes" id="UP001153365"/>
    </source>
</evidence>